<reference evidence="1 2" key="1">
    <citation type="submission" date="2021-08" db="EMBL/GenBank/DDBJ databases">
        <title>Draft Genome Sequence of Phanerochaete sordida strain YK-624.</title>
        <authorList>
            <person name="Mori T."/>
            <person name="Dohra H."/>
            <person name="Suzuki T."/>
            <person name="Kawagishi H."/>
            <person name="Hirai H."/>
        </authorList>
    </citation>
    <scope>NUCLEOTIDE SEQUENCE [LARGE SCALE GENOMIC DNA]</scope>
    <source>
        <strain evidence="1 2">YK-624</strain>
    </source>
</reference>
<name>A0A9P3GB49_9APHY</name>
<dbReference type="AlphaFoldDB" id="A0A9P3GB49"/>
<comment type="caution">
    <text evidence="1">The sequence shown here is derived from an EMBL/GenBank/DDBJ whole genome shotgun (WGS) entry which is preliminary data.</text>
</comment>
<gene>
    <name evidence="1" type="ORF">PsYK624_075350</name>
</gene>
<dbReference type="EMBL" id="BPQB01000021">
    <property type="protein sequence ID" value="GJE91385.1"/>
    <property type="molecule type" value="Genomic_DNA"/>
</dbReference>
<accession>A0A9P3GB49</accession>
<sequence length="80" mass="9083">MSKPRCALWLSDGEALGIQHRAGSPNTSFELCKLGEILMVRTLGRGWREAGRTHYHIWNNTEYKSLTGCFEFALLISKDL</sequence>
<dbReference type="Proteomes" id="UP000703269">
    <property type="component" value="Unassembled WGS sequence"/>
</dbReference>
<proteinExistence type="predicted"/>
<keyword evidence="2" id="KW-1185">Reference proteome</keyword>
<organism evidence="1 2">
    <name type="scientific">Phanerochaete sordida</name>
    <dbReference type="NCBI Taxonomy" id="48140"/>
    <lineage>
        <taxon>Eukaryota</taxon>
        <taxon>Fungi</taxon>
        <taxon>Dikarya</taxon>
        <taxon>Basidiomycota</taxon>
        <taxon>Agaricomycotina</taxon>
        <taxon>Agaricomycetes</taxon>
        <taxon>Polyporales</taxon>
        <taxon>Phanerochaetaceae</taxon>
        <taxon>Phanerochaete</taxon>
    </lineage>
</organism>
<evidence type="ECO:0000313" key="1">
    <source>
        <dbReference type="EMBL" id="GJE91385.1"/>
    </source>
</evidence>
<evidence type="ECO:0000313" key="2">
    <source>
        <dbReference type="Proteomes" id="UP000703269"/>
    </source>
</evidence>
<protein>
    <submittedName>
        <fullName evidence="1">Uncharacterized protein</fullName>
    </submittedName>
</protein>